<dbReference type="GO" id="GO:1990195">
    <property type="term" value="C:macrolide transmembrane transporter complex"/>
    <property type="evidence" value="ECO:0007669"/>
    <property type="project" value="InterPro"/>
</dbReference>
<feature type="domain" description="Multidrug resistance protein MdtA-like beta-barrel" evidence="7">
    <location>
        <begin position="220"/>
        <end position="307"/>
    </location>
</feature>
<evidence type="ECO:0000259" key="7">
    <source>
        <dbReference type="Pfam" id="PF25944"/>
    </source>
</evidence>
<dbReference type="GO" id="GO:1990961">
    <property type="term" value="P:xenobiotic detoxification by transmembrane export across the plasma membrane"/>
    <property type="evidence" value="ECO:0007669"/>
    <property type="project" value="InterPro"/>
</dbReference>
<dbReference type="RefSeq" id="WP_060587120.1">
    <property type="nucleotide sequence ID" value="NZ_CP013067.1"/>
</dbReference>
<reference evidence="10" key="1">
    <citation type="submission" date="2015-10" db="EMBL/GenBank/DDBJ databases">
        <title>Complete Genome Sequence of Aeromonas schubertii strain WL1483.</title>
        <authorList>
            <person name="Liu L."/>
        </authorList>
    </citation>
    <scope>NUCLEOTIDE SEQUENCE [LARGE SCALE GENOMIC DNA]</scope>
    <source>
        <strain evidence="10">WL1483</strain>
    </source>
</reference>
<organism evidence="9 10">
    <name type="scientific">Aeromonas schubertii</name>
    <dbReference type="NCBI Taxonomy" id="652"/>
    <lineage>
        <taxon>Bacteria</taxon>
        <taxon>Pseudomonadati</taxon>
        <taxon>Pseudomonadota</taxon>
        <taxon>Gammaproteobacteria</taxon>
        <taxon>Aeromonadales</taxon>
        <taxon>Aeromonadaceae</taxon>
        <taxon>Aeromonas</taxon>
    </lineage>
</organism>
<dbReference type="AlphaFoldDB" id="A0A0S2SI32"/>
<evidence type="ECO:0000256" key="3">
    <source>
        <dbReference type="ARBA" id="ARBA00022448"/>
    </source>
</evidence>
<protein>
    <submittedName>
        <fullName evidence="9">Macrolide-specific efflux protein MacA</fullName>
    </submittedName>
</protein>
<dbReference type="EMBL" id="CP013067">
    <property type="protein sequence ID" value="ALP41363.1"/>
    <property type="molecule type" value="Genomic_DNA"/>
</dbReference>
<dbReference type="Gene3D" id="6.10.140.1990">
    <property type="match status" value="1"/>
</dbReference>
<dbReference type="SUPFAM" id="SSF111369">
    <property type="entry name" value="HlyD-like secretion proteins"/>
    <property type="match status" value="1"/>
</dbReference>
<gene>
    <name evidence="9" type="primary">macA</name>
    <name evidence="9" type="ORF">WL1483_1944</name>
</gene>
<evidence type="ECO:0000259" key="6">
    <source>
        <dbReference type="Pfam" id="PF25917"/>
    </source>
</evidence>
<dbReference type="Gene3D" id="2.40.30.170">
    <property type="match status" value="1"/>
</dbReference>
<comment type="subcellular location">
    <subcellularLocation>
        <location evidence="1">Cell membrane</location>
    </subcellularLocation>
</comment>
<dbReference type="GO" id="GO:0030313">
    <property type="term" value="C:cell envelope"/>
    <property type="evidence" value="ECO:0007669"/>
    <property type="project" value="UniProtKB-SubCell"/>
</dbReference>
<evidence type="ECO:0000313" key="10">
    <source>
        <dbReference type="Proteomes" id="UP000058114"/>
    </source>
</evidence>
<comment type="similarity">
    <text evidence="2">Belongs to the membrane fusion protein (MFP) (TC 8.A.1) family.</text>
</comment>
<dbReference type="GO" id="GO:0019898">
    <property type="term" value="C:extrinsic component of membrane"/>
    <property type="evidence" value="ECO:0007669"/>
    <property type="project" value="InterPro"/>
</dbReference>
<name>A0A0S2SI32_9GAMM</name>
<dbReference type="PATRIC" id="fig|652.5.peg.3220"/>
<dbReference type="InterPro" id="IPR058627">
    <property type="entry name" value="MdtA-like_C"/>
</dbReference>
<dbReference type="KEGG" id="asr:WL1483_1944"/>
<dbReference type="InterPro" id="IPR030190">
    <property type="entry name" value="MacA_alpha-hairpin_sf"/>
</dbReference>
<dbReference type="InterPro" id="IPR058625">
    <property type="entry name" value="MdtA-like_BSH"/>
</dbReference>
<accession>A0A0S2SI32</accession>
<dbReference type="Pfam" id="PF25944">
    <property type="entry name" value="Beta-barrel_RND"/>
    <property type="match status" value="1"/>
</dbReference>
<feature type="domain" description="Multidrug resistance protein MdtA-like barrel-sandwich hybrid" evidence="6">
    <location>
        <begin position="58"/>
        <end position="211"/>
    </location>
</feature>
<dbReference type="GO" id="GO:1990281">
    <property type="term" value="C:efflux pump complex"/>
    <property type="evidence" value="ECO:0007669"/>
    <property type="project" value="TreeGrafter"/>
</dbReference>
<dbReference type="Gene3D" id="2.40.50.100">
    <property type="match status" value="1"/>
</dbReference>
<evidence type="ECO:0000256" key="4">
    <source>
        <dbReference type="ARBA" id="ARBA00023054"/>
    </source>
</evidence>
<evidence type="ECO:0000256" key="5">
    <source>
        <dbReference type="SAM" id="Coils"/>
    </source>
</evidence>
<dbReference type="PANTHER" id="PTHR30469:SF33">
    <property type="entry name" value="SLR1207 PROTEIN"/>
    <property type="match status" value="1"/>
</dbReference>
<reference evidence="9 10" key="2">
    <citation type="journal article" date="2016" name="Genome Announc.">
        <title>Complete Genome Sequence of the Highly Virulent Aeromonas schubertii Strain WL1483, Isolated from Diseased Snakehead Fish (Channa argus) in China.</title>
        <authorList>
            <person name="Liu L."/>
            <person name="Li N."/>
            <person name="Zhang D."/>
            <person name="Fu X."/>
            <person name="Shi C."/>
            <person name="Lin Q."/>
            <person name="Hao G."/>
        </authorList>
    </citation>
    <scope>NUCLEOTIDE SEQUENCE [LARGE SCALE GENOMIC DNA]</scope>
    <source>
        <strain evidence="9 10">WL1483</strain>
    </source>
</reference>
<dbReference type="InterPro" id="IPR006143">
    <property type="entry name" value="RND_pump_MFP"/>
</dbReference>
<evidence type="ECO:0000256" key="1">
    <source>
        <dbReference type="ARBA" id="ARBA00004236"/>
    </source>
</evidence>
<dbReference type="InterPro" id="IPR058626">
    <property type="entry name" value="MdtA-like_b-barrel"/>
</dbReference>
<keyword evidence="4 5" id="KW-0175">Coiled coil</keyword>
<sequence length="384" mass="41833">MKTLLSRWRWLLALSLVATLLGWWLWPQTPPPDYLTARVQRQDIEQSVQASGVLQAREQVDVGAQVNGQVVRLLVDEGQQVKKGALLAEIDPTVAQNKLKKAEADLARARADLRMKQALLRQETLALKRQRAMIRDEATSRADLEQAEAKQATSEADVANARTAITSAEIEVATARTELGYNRIVAPMDGTVLSLVTRQGQTLVSSQVVPTLLKLADLDTMTIKAQISEADVIRIHAGMPVYFTLIGDPDTRYDATLRTVQLAPTNINDAASANASNSAVYYYALFDVPNPEHRLRVAMTAQVSLVLGRREGVLSIPLTALGASKGKDSFEVTVLSDGQTQPRTVQTGLRDEVNIEVVEGLKEGESVILGSGKPAEPHDGEVML</sequence>
<feature type="coiled-coil region" evidence="5">
    <location>
        <begin position="99"/>
        <end position="164"/>
    </location>
</feature>
<dbReference type="GO" id="GO:0015562">
    <property type="term" value="F:efflux transmembrane transporter activity"/>
    <property type="evidence" value="ECO:0007669"/>
    <property type="project" value="TreeGrafter"/>
</dbReference>
<evidence type="ECO:0000259" key="8">
    <source>
        <dbReference type="Pfam" id="PF25967"/>
    </source>
</evidence>
<evidence type="ECO:0000256" key="2">
    <source>
        <dbReference type="ARBA" id="ARBA00009477"/>
    </source>
</evidence>
<dbReference type="Proteomes" id="UP000058114">
    <property type="component" value="Chromosome"/>
</dbReference>
<keyword evidence="3" id="KW-0813">Transport</keyword>
<dbReference type="PANTHER" id="PTHR30469">
    <property type="entry name" value="MULTIDRUG RESISTANCE PROTEIN MDTA"/>
    <property type="match status" value="1"/>
</dbReference>
<proteinExistence type="inferred from homology"/>
<dbReference type="NCBIfam" id="TIGR01730">
    <property type="entry name" value="RND_mfp"/>
    <property type="match status" value="1"/>
</dbReference>
<feature type="domain" description="Multidrug resistance protein MdtA-like C-terminal permuted SH3" evidence="8">
    <location>
        <begin position="313"/>
        <end position="371"/>
    </location>
</feature>
<dbReference type="Pfam" id="PF25917">
    <property type="entry name" value="BSH_RND"/>
    <property type="match status" value="1"/>
</dbReference>
<dbReference type="Gene3D" id="2.40.420.20">
    <property type="match status" value="1"/>
</dbReference>
<evidence type="ECO:0000313" key="9">
    <source>
        <dbReference type="EMBL" id="ALP41363.1"/>
    </source>
</evidence>
<dbReference type="Pfam" id="PF25967">
    <property type="entry name" value="RND-MFP_C"/>
    <property type="match status" value="1"/>
</dbReference>